<dbReference type="Proteomes" id="UP001373496">
    <property type="component" value="Unassembled WGS sequence"/>
</dbReference>
<dbReference type="GO" id="GO:0052621">
    <property type="term" value="F:diguanylate cyclase activity"/>
    <property type="evidence" value="ECO:0007669"/>
    <property type="project" value="UniProtKB-EC"/>
</dbReference>
<evidence type="ECO:0000256" key="1">
    <source>
        <dbReference type="SAM" id="Phobius"/>
    </source>
</evidence>
<dbReference type="PANTHER" id="PTHR45138:SF9">
    <property type="entry name" value="DIGUANYLATE CYCLASE DGCM-RELATED"/>
    <property type="match status" value="1"/>
</dbReference>
<feature type="transmembrane region" description="Helical" evidence="1">
    <location>
        <begin position="55"/>
        <end position="88"/>
    </location>
</feature>
<feature type="transmembrane region" description="Helical" evidence="1">
    <location>
        <begin position="127"/>
        <end position="148"/>
    </location>
</feature>
<proteinExistence type="predicted"/>
<feature type="domain" description="GGDEF" evidence="2">
    <location>
        <begin position="194"/>
        <end position="329"/>
    </location>
</feature>
<keyword evidence="1" id="KW-0812">Transmembrane</keyword>
<dbReference type="RefSeq" id="WP_225234116.1">
    <property type="nucleotide sequence ID" value="NZ_JBAPLV010000006.1"/>
</dbReference>
<dbReference type="InterPro" id="IPR029787">
    <property type="entry name" value="Nucleotide_cyclase"/>
</dbReference>
<dbReference type="InterPro" id="IPR043128">
    <property type="entry name" value="Rev_trsase/Diguanyl_cyclase"/>
</dbReference>
<dbReference type="InterPro" id="IPR000160">
    <property type="entry name" value="GGDEF_dom"/>
</dbReference>
<dbReference type="EMBL" id="JBAPLV010000006">
    <property type="protein sequence ID" value="MEI4278362.1"/>
    <property type="molecule type" value="Genomic_DNA"/>
</dbReference>
<evidence type="ECO:0000313" key="4">
    <source>
        <dbReference type="Proteomes" id="UP001373496"/>
    </source>
</evidence>
<dbReference type="SMART" id="SM00267">
    <property type="entry name" value="GGDEF"/>
    <property type="match status" value="1"/>
</dbReference>
<evidence type="ECO:0000313" key="3">
    <source>
        <dbReference type="EMBL" id="MEI4278362.1"/>
    </source>
</evidence>
<feature type="transmembrane region" description="Helical" evidence="1">
    <location>
        <begin position="100"/>
        <end position="121"/>
    </location>
</feature>
<protein>
    <submittedName>
        <fullName evidence="3">GGDEF domain-containing protein</fullName>
        <ecNumber evidence="3">2.7.7.65</ecNumber>
    </submittedName>
</protein>
<keyword evidence="1" id="KW-1133">Transmembrane helix</keyword>
<dbReference type="NCBIfam" id="TIGR00254">
    <property type="entry name" value="GGDEF"/>
    <property type="match status" value="1"/>
</dbReference>
<comment type="caution">
    <text evidence="3">The sequence shown here is derived from an EMBL/GenBank/DDBJ whole genome shotgun (WGS) entry which is preliminary data.</text>
</comment>
<organism evidence="3 4">
    <name type="scientific">Klenkia terrae</name>
    <dbReference type="NCBI Taxonomy" id="1052259"/>
    <lineage>
        <taxon>Bacteria</taxon>
        <taxon>Bacillati</taxon>
        <taxon>Actinomycetota</taxon>
        <taxon>Actinomycetes</taxon>
        <taxon>Geodermatophilales</taxon>
        <taxon>Geodermatophilaceae</taxon>
        <taxon>Klenkia</taxon>
    </lineage>
</organism>
<dbReference type="SUPFAM" id="SSF55073">
    <property type="entry name" value="Nucleotide cyclase"/>
    <property type="match status" value="1"/>
</dbReference>
<dbReference type="Pfam" id="PF00990">
    <property type="entry name" value="GGDEF"/>
    <property type="match status" value="1"/>
</dbReference>
<evidence type="ECO:0000259" key="2">
    <source>
        <dbReference type="PROSITE" id="PS50887"/>
    </source>
</evidence>
<dbReference type="PROSITE" id="PS50887">
    <property type="entry name" value="GGDEF"/>
    <property type="match status" value="1"/>
</dbReference>
<gene>
    <name evidence="3" type="ORF">UXQ13_07780</name>
</gene>
<dbReference type="CDD" id="cd01949">
    <property type="entry name" value="GGDEF"/>
    <property type="match status" value="1"/>
</dbReference>
<keyword evidence="4" id="KW-1185">Reference proteome</keyword>
<keyword evidence="1" id="KW-0472">Membrane</keyword>
<dbReference type="InterPro" id="IPR050469">
    <property type="entry name" value="Diguanylate_Cyclase"/>
</dbReference>
<accession>A0ABU8E3Y7</accession>
<dbReference type="PANTHER" id="PTHR45138">
    <property type="entry name" value="REGULATORY COMPONENTS OF SENSORY TRANSDUCTION SYSTEM"/>
    <property type="match status" value="1"/>
</dbReference>
<dbReference type="EC" id="2.7.7.65" evidence="3"/>
<keyword evidence="3" id="KW-0808">Transferase</keyword>
<dbReference type="Gene3D" id="3.30.70.270">
    <property type="match status" value="1"/>
</dbReference>
<sequence>MAAPLLLSGAGLLAVALVVLPPAAGSAIGWALAGALVVHAAVVWLVPVRTRAGDLAAATAALTAVAAVTVSTVLVAAGLHAWAILLALPVLYATSMFTRPAAVAVTALTCLGGSLVLLLTGTPGEGVQVAVDVLLVCGCLVILAVFVVHGMEHMAALVAELERVAAVDGLTGLVTRRVLDDAMAASLTTARSATGTALVLVDLDHFTSVNDVHGHPVGDAVLQHVGAVLTAAVRSTDAVVSRLGGDELAVLLPGCPVEVAAGRAADLVDAVRSTPLLLADGTPLRLTVSVGVAHAPDHAADVRALYAVADAALYSAKRAGRDGFAVAGAPAHLG</sequence>
<keyword evidence="3" id="KW-0548">Nucleotidyltransferase</keyword>
<name>A0ABU8E3Y7_9ACTN</name>
<reference evidence="3 4" key="1">
    <citation type="submission" date="2024-03" db="EMBL/GenBank/DDBJ databases">
        <title>Draft genome sequence of Klenkia terrae.</title>
        <authorList>
            <person name="Duangmal K."/>
            <person name="Chantavorakit T."/>
        </authorList>
    </citation>
    <scope>NUCLEOTIDE SEQUENCE [LARGE SCALE GENOMIC DNA]</scope>
    <source>
        <strain evidence="3 4">JCM 17786</strain>
    </source>
</reference>